<sequence length="81" mass="9344">MLESTAKRMRKYETATFPKVEKQNIRIIRLNSVFSEQITRRGDSLESTQNKGPRPAVQKDGESCSVCHSQRVHSSERSHRL</sequence>
<evidence type="ECO:0000313" key="2">
    <source>
        <dbReference type="EMBL" id="KAK2869483.1"/>
    </source>
</evidence>
<dbReference type="EMBL" id="JAVHJS010000001">
    <property type="protein sequence ID" value="KAK2869483.1"/>
    <property type="molecule type" value="Genomic_DNA"/>
</dbReference>
<dbReference type="AlphaFoldDB" id="A0AA88NXL5"/>
<evidence type="ECO:0000256" key="1">
    <source>
        <dbReference type="SAM" id="MobiDB-lite"/>
    </source>
</evidence>
<gene>
    <name evidence="2" type="ORF">Q7C36_001354</name>
</gene>
<protein>
    <submittedName>
        <fullName evidence="2">Uncharacterized protein</fullName>
    </submittedName>
</protein>
<keyword evidence="3" id="KW-1185">Reference proteome</keyword>
<reference evidence="2" key="1">
    <citation type="submission" date="2023-08" db="EMBL/GenBank/DDBJ databases">
        <title>Pelteobagrus vachellii genome.</title>
        <authorList>
            <person name="Liu H."/>
        </authorList>
    </citation>
    <scope>NUCLEOTIDE SEQUENCE</scope>
    <source>
        <strain evidence="2">PRFRI_2022a</strain>
        <tissue evidence="2">Muscle</tissue>
    </source>
</reference>
<name>A0AA88NXL5_TACVA</name>
<feature type="region of interest" description="Disordered" evidence="1">
    <location>
        <begin position="39"/>
        <end position="81"/>
    </location>
</feature>
<organism evidence="2 3">
    <name type="scientific">Tachysurus vachellii</name>
    <name type="common">Darkbarbel catfish</name>
    <name type="synonym">Pelteobagrus vachellii</name>
    <dbReference type="NCBI Taxonomy" id="175792"/>
    <lineage>
        <taxon>Eukaryota</taxon>
        <taxon>Metazoa</taxon>
        <taxon>Chordata</taxon>
        <taxon>Craniata</taxon>
        <taxon>Vertebrata</taxon>
        <taxon>Euteleostomi</taxon>
        <taxon>Actinopterygii</taxon>
        <taxon>Neopterygii</taxon>
        <taxon>Teleostei</taxon>
        <taxon>Ostariophysi</taxon>
        <taxon>Siluriformes</taxon>
        <taxon>Bagridae</taxon>
        <taxon>Tachysurus</taxon>
    </lineage>
</organism>
<accession>A0AA88NXL5</accession>
<evidence type="ECO:0000313" key="3">
    <source>
        <dbReference type="Proteomes" id="UP001187315"/>
    </source>
</evidence>
<comment type="caution">
    <text evidence="2">The sequence shown here is derived from an EMBL/GenBank/DDBJ whole genome shotgun (WGS) entry which is preliminary data.</text>
</comment>
<proteinExistence type="predicted"/>
<dbReference type="Proteomes" id="UP001187315">
    <property type="component" value="Unassembled WGS sequence"/>
</dbReference>